<keyword evidence="5" id="KW-1185">Reference proteome</keyword>
<protein>
    <submittedName>
        <fullName evidence="4">Aminotransferase class III-fold pyridoxal phosphate-dependent enzyme</fullName>
    </submittedName>
</protein>
<comment type="similarity">
    <text evidence="3">Belongs to the class-III pyridoxal-phosphate-dependent aminotransferase family.</text>
</comment>
<keyword evidence="4" id="KW-0808">Transferase</keyword>
<keyword evidence="2 3" id="KW-0663">Pyridoxal phosphate</keyword>
<evidence type="ECO:0000313" key="4">
    <source>
        <dbReference type="EMBL" id="GAA3386123.1"/>
    </source>
</evidence>
<dbReference type="GO" id="GO:0008483">
    <property type="term" value="F:transaminase activity"/>
    <property type="evidence" value="ECO:0007669"/>
    <property type="project" value="UniProtKB-KW"/>
</dbReference>
<dbReference type="Pfam" id="PF00202">
    <property type="entry name" value="Aminotran_3"/>
    <property type="match status" value="1"/>
</dbReference>
<dbReference type="Gene3D" id="3.90.1150.10">
    <property type="entry name" value="Aspartate Aminotransferase, domain 1"/>
    <property type="match status" value="1"/>
</dbReference>
<keyword evidence="4" id="KW-0032">Aminotransferase</keyword>
<dbReference type="SUPFAM" id="SSF53383">
    <property type="entry name" value="PLP-dependent transferases"/>
    <property type="match status" value="1"/>
</dbReference>
<accession>A0ABP6SVJ5</accession>
<reference evidence="5" key="1">
    <citation type="journal article" date="2019" name="Int. J. Syst. Evol. Microbiol.">
        <title>The Global Catalogue of Microorganisms (GCM) 10K type strain sequencing project: providing services to taxonomists for standard genome sequencing and annotation.</title>
        <authorList>
            <consortium name="The Broad Institute Genomics Platform"/>
            <consortium name="The Broad Institute Genome Sequencing Center for Infectious Disease"/>
            <person name="Wu L."/>
            <person name="Ma J."/>
        </authorList>
    </citation>
    <scope>NUCLEOTIDE SEQUENCE [LARGE SCALE GENOMIC DNA]</scope>
    <source>
        <strain evidence="5">JCM 9458</strain>
    </source>
</reference>
<dbReference type="InterPro" id="IPR050103">
    <property type="entry name" value="Class-III_PLP-dep_AT"/>
</dbReference>
<gene>
    <name evidence="4" type="ORF">GCM10020369_22250</name>
</gene>
<evidence type="ECO:0000256" key="3">
    <source>
        <dbReference type="RuleBase" id="RU003560"/>
    </source>
</evidence>
<dbReference type="PROSITE" id="PS00600">
    <property type="entry name" value="AA_TRANSFER_CLASS_3"/>
    <property type="match status" value="1"/>
</dbReference>
<evidence type="ECO:0000256" key="2">
    <source>
        <dbReference type="ARBA" id="ARBA00022898"/>
    </source>
</evidence>
<dbReference type="InterPro" id="IPR015421">
    <property type="entry name" value="PyrdxlP-dep_Trfase_major"/>
</dbReference>
<dbReference type="Proteomes" id="UP001501676">
    <property type="component" value="Unassembled WGS sequence"/>
</dbReference>
<dbReference type="InterPro" id="IPR015422">
    <property type="entry name" value="PyrdxlP-dep_Trfase_small"/>
</dbReference>
<evidence type="ECO:0000256" key="1">
    <source>
        <dbReference type="ARBA" id="ARBA00001933"/>
    </source>
</evidence>
<comment type="cofactor">
    <cofactor evidence="1">
        <name>pyridoxal 5'-phosphate</name>
        <dbReference type="ChEBI" id="CHEBI:597326"/>
    </cofactor>
</comment>
<dbReference type="PANTHER" id="PTHR11986:SF112">
    <property type="entry name" value="PUTRESCINE AMINOTRANSFERASE"/>
    <property type="match status" value="1"/>
</dbReference>
<dbReference type="PANTHER" id="PTHR11986">
    <property type="entry name" value="AMINOTRANSFERASE CLASS III"/>
    <property type="match status" value="1"/>
</dbReference>
<proteinExistence type="inferred from homology"/>
<comment type="caution">
    <text evidence="4">The sequence shown here is derived from an EMBL/GenBank/DDBJ whole genome shotgun (WGS) entry which is preliminary data.</text>
</comment>
<dbReference type="Gene3D" id="3.40.640.10">
    <property type="entry name" value="Type I PLP-dependent aspartate aminotransferase-like (Major domain)"/>
    <property type="match status" value="1"/>
</dbReference>
<name>A0ABP6SVJ5_9ACTN</name>
<dbReference type="InterPro" id="IPR049704">
    <property type="entry name" value="Aminotrans_3_PPA_site"/>
</dbReference>
<evidence type="ECO:0000313" key="5">
    <source>
        <dbReference type="Proteomes" id="UP001501676"/>
    </source>
</evidence>
<dbReference type="InterPro" id="IPR005814">
    <property type="entry name" value="Aminotrans_3"/>
</dbReference>
<dbReference type="CDD" id="cd00610">
    <property type="entry name" value="OAT_like"/>
    <property type="match status" value="1"/>
</dbReference>
<sequence length="438" mass="47203">MTVQPDQTTDRVAELAAALSTGGFPWASKDAMLSASEAYWNPGKTRFWIDEGVPLVIDRREGYHLHDVAGHTLIDVHLNGGTYNLGHRNPDVVAAVTRALDRFDVGNHHFPSLARTALAEALIRTAPPGLAKVVYGSGGGEAVDIAIKSARHATKRRKIVSIVKAYHGHTGLAVGTGDDRFSRMFLADQPADFPHVEFNDLGAMADALRGDDVAAVIMETIPATYGFPMPAPGYLAAVKRLCEEHGTLYIADEVQTGLGRTGELWGITKHHVEPDLLITGKGLSGGIYPVTAVLASDRAAAWLDEDGFGHISTFGGAELGCVAALTALDLTLRRSTRENVAALTELFADGLASIRAEFPDWLVGIRQDGLVIGLEFAHSEGAKHVMRRLYQGGVWAIFSTLDPRVLQYKPGLLVTPELAADILEHTRTAVRLSRDDVR</sequence>
<dbReference type="InterPro" id="IPR015424">
    <property type="entry name" value="PyrdxlP-dep_Trfase"/>
</dbReference>
<dbReference type="EMBL" id="BAAAYN010000014">
    <property type="protein sequence ID" value="GAA3386123.1"/>
    <property type="molecule type" value="Genomic_DNA"/>
</dbReference>
<dbReference type="PIRSF" id="PIRSF000521">
    <property type="entry name" value="Transaminase_4ab_Lys_Orn"/>
    <property type="match status" value="1"/>
</dbReference>
<organism evidence="4 5">
    <name type="scientific">Cryptosporangium minutisporangium</name>
    <dbReference type="NCBI Taxonomy" id="113569"/>
    <lineage>
        <taxon>Bacteria</taxon>
        <taxon>Bacillati</taxon>
        <taxon>Actinomycetota</taxon>
        <taxon>Actinomycetes</taxon>
        <taxon>Cryptosporangiales</taxon>
        <taxon>Cryptosporangiaceae</taxon>
        <taxon>Cryptosporangium</taxon>
    </lineage>
</organism>